<evidence type="ECO:0000256" key="7">
    <source>
        <dbReference type="ARBA" id="ARBA00022840"/>
    </source>
</evidence>
<dbReference type="SUPFAM" id="SSF52047">
    <property type="entry name" value="RNI-like"/>
    <property type="match status" value="3"/>
</dbReference>
<comment type="caution">
    <text evidence="13">The sequence shown here is derived from an EMBL/GenBank/DDBJ whole genome shotgun (WGS) entry which is preliminary data.</text>
</comment>
<gene>
    <name evidence="13" type="ORF">chiPu_0011917</name>
</gene>
<evidence type="ECO:0008006" key="15">
    <source>
        <dbReference type="Google" id="ProtNLM"/>
    </source>
</evidence>
<protein>
    <recommendedName>
        <fullName evidence="15">NACHT domain-containing protein</fullName>
    </recommendedName>
</protein>
<keyword evidence="3" id="KW-0399">Innate immunity</keyword>
<accession>A0A401SSU5</accession>
<dbReference type="Proteomes" id="UP000287033">
    <property type="component" value="Unassembled WGS sequence"/>
</dbReference>
<evidence type="ECO:0000256" key="4">
    <source>
        <dbReference type="ARBA" id="ARBA00022614"/>
    </source>
</evidence>
<dbReference type="FunFam" id="3.40.50.300:FF:001028">
    <property type="entry name" value="Class II major histocompatibility complex transactivator"/>
    <property type="match status" value="1"/>
</dbReference>
<dbReference type="SMART" id="SM00368">
    <property type="entry name" value="LRR_RI"/>
    <property type="match status" value="25"/>
</dbReference>
<comment type="subcellular location">
    <subcellularLocation>
        <location evidence="1">Cytoplasm</location>
    </subcellularLocation>
</comment>
<dbReference type="Pfam" id="PF17776">
    <property type="entry name" value="NLRC4_HD2"/>
    <property type="match status" value="1"/>
</dbReference>
<evidence type="ECO:0000259" key="12">
    <source>
        <dbReference type="PROSITE" id="PS50837"/>
    </source>
</evidence>
<dbReference type="InterPro" id="IPR001315">
    <property type="entry name" value="CARD"/>
</dbReference>
<feature type="domain" description="CARD" evidence="11">
    <location>
        <begin position="22"/>
        <end position="96"/>
    </location>
</feature>
<dbReference type="GO" id="GO:0005737">
    <property type="term" value="C:cytoplasm"/>
    <property type="evidence" value="ECO:0007669"/>
    <property type="project" value="UniProtKB-SubCell"/>
</dbReference>
<dbReference type="InterPro" id="IPR006553">
    <property type="entry name" value="Leu-rich_rpt_Cys-con_subtyp"/>
</dbReference>
<evidence type="ECO:0000256" key="10">
    <source>
        <dbReference type="SAM" id="MobiDB-lite"/>
    </source>
</evidence>
<dbReference type="Gene3D" id="3.40.50.300">
    <property type="entry name" value="P-loop containing nucleotide triphosphate hydrolases"/>
    <property type="match status" value="1"/>
</dbReference>
<evidence type="ECO:0000256" key="6">
    <source>
        <dbReference type="ARBA" id="ARBA00022741"/>
    </source>
</evidence>
<dbReference type="PANTHER" id="PTHR47189">
    <property type="entry name" value="MHC CLASS II TRANSACTIVATOR"/>
    <property type="match status" value="1"/>
</dbReference>
<keyword evidence="5" id="KW-0677">Repeat</keyword>
<dbReference type="GO" id="GO:0042981">
    <property type="term" value="P:regulation of apoptotic process"/>
    <property type="evidence" value="ECO:0007669"/>
    <property type="project" value="InterPro"/>
</dbReference>
<evidence type="ECO:0000256" key="8">
    <source>
        <dbReference type="ARBA" id="ARBA00022843"/>
    </source>
</evidence>
<dbReference type="OMA" id="AQQDETW"/>
<dbReference type="InterPro" id="IPR041267">
    <property type="entry name" value="NLRP_HD2"/>
</dbReference>
<evidence type="ECO:0000256" key="3">
    <source>
        <dbReference type="ARBA" id="ARBA00022588"/>
    </source>
</evidence>
<name>A0A401SSU5_CHIPU</name>
<dbReference type="GO" id="GO:0045944">
    <property type="term" value="P:positive regulation of transcription by RNA polymerase II"/>
    <property type="evidence" value="ECO:0007669"/>
    <property type="project" value="TreeGrafter"/>
</dbReference>
<evidence type="ECO:0000256" key="9">
    <source>
        <dbReference type="ARBA" id="ARBA00022859"/>
    </source>
</evidence>
<dbReference type="EMBL" id="BEZZ01000517">
    <property type="protein sequence ID" value="GCC33448.1"/>
    <property type="molecule type" value="Genomic_DNA"/>
</dbReference>
<keyword evidence="9" id="KW-0391">Immunity</keyword>
<dbReference type="SMART" id="SM00367">
    <property type="entry name" value="LRR_CC"/>
    <property type="match status" value="16"/>
</dbReference>
<keyword evidence="8" id="KW-0832">Ubl conjugation</keyword>
<keyword evidence="2" id="KW-0963">Cytoplasm</keyword>
<evidence type="ECO:0000256" key="5">
    <source>
        <dbReference type="ARBA" id="ARBA00022737"/>
    </source>
</evidence>
<dbReference type="InterPro" id="IPR011029">
    <property type="entry name" value="DEATH-like_dom_sf"/>
</dbReference>
<keyword evidence="14" id="KW-1185">Reference proteome</keyword>
<dbReference type="InterPro" id="IPR027417">
    <property type="entry name" value="P-loop_NTPase"/>
</dbReference>
<evidence type="ECO:0000313" key="13">
    <source>
        <dbReference type="EMBL" id="GCC33448.1"/>
    </source>
</evidence>
<evidence type="ECO:0000256" key="2">
    <source>
        <dbReference type="ARBA" id="ARBA00022490"/>
    </source>
</evidence>
<organism evidence="13 14">
    <name type="scientific">Chiloscyllium punctatum</name>
    <name type="common">Brownbanded bambooshark</name>
    <name type="synonym">Hemiscyllium punctatum</name>
    <dbReference type="NCBI Taxonomy" id="137246"/>
    <lineage>
        <taxon>Eukaryota</taxon>
        <taxon>Metazoa</taxon>
        <taxon>Chordata</taxon>
        <taxon>Craniata</taxon>
        <taxon>Vertebrata</taxon>
        <taxon>Chondrichthyes</taxon>
        <taxon>Elasmobranchii</taxon>
        <taxon>Galeomorphii</taxon>
        <taxon>Galeoidea</taxon>
        <taxon>Orectolobiformes</taxon>
        <taxon>Hemiscylliidae</taxon>
        <taxon>Chiloscyllium</taxon>
    </lineage>
</organism>
<dbReference type="InterPro" id="IPR001611">
    <property type="entry name" value="Leu-rich_rpt"/>
</dbReference>
<evidence type="ECO:0000256" key="1">
    <source>
        <dbReference type="ARBA" id="ARBA00004496"/>
    </source>
</evidence>
<dbReference type="InterPro" id="IPR007111">
    <property type="entry name" value="NACHT_NTPase"/>
</dbReference>
<dbReference type="SUPFAM" id="SSF47986">
    <property type="entry name" value="DEATH domain"/>
    <property type="match status" value="1"/>
</dbReference>
<sequence>MGLPACPGGQQLDGEPLVAGMSTSGIKEVLESNYGQIVECLSPEADRVLEEAKCILSKEELDLIMSKRTNVEKVSILLNKLMTKDNETCKKFFETLIIRIQDDIFPMRLENLFVAAGDHEVLSSRELSESNSSGATNSEVELDATDKPQTGRKRKATKVANQKSTKVKRVRKAPFTESQEVDMSFQAGEEYLNLPAISDFAEDYKSLMVKCVSEKYEANMAKEDQMKQVIIDQTFRTLTMKDGNVAKLKERIDASRDDVLSSPGLEENQDTVANLTEFLSKKHVSNCRVHILLGKAGTGKTKLMHKVCYEWAQGTLSQFQYVFLFEFRQLNLINKSIDLKSMLFDLYLQPQRNSHAVFRFIIGNPEKILILFDGFDEFAGKASVLTAPVSNDPMAPLSVGQLFSSLYNGKLLPGCTILITSRPKDVLSLPLDVVGQVGEVSGFNQSKIEEYARRFFRDSKQNHQAICHLQKNRKILNMCYIPAMCWIVFLCLERLLAPCTAEPKLPHTMTQFYIKMLTVFLSKGTTSKRARANTETRLLNKHREDIYGLCELAIKGLQESKSVFYLRDLLSEKIVDFASLYGFLTTFEVKTIDQNQENGHAFIHLTLQEFLAALYQMIDNTISDQVLKRTFSLKSKWTSKNDLRNEFTAAIHVFLSGLASKGCKQFLSTLANKNEAWVQMKQKAILQNLQRLATTNLTGPKIIELCHCVYETQDCDLAQEVAAQLKSKFELRNFRLTPADMTVLTFVINSGASCISLDIGGCAMDLECVAILGTCKNIEVLVFKSRKYADRFAGTLSEIIPKVSSLKKLILTSCNISVMGIIHLASALKICHHLEEINLQDNELGDAGITVLVDVLPEMGSLRKIELGDNNITVDGILRIANTINTCSNILDIHVSDGGNVATIRFFSSSTSNPINRSLSPSMEREGSHETLLRKLSLVSCRLAAQHVHALGEILQRCPLLGCLDLSGNELKDHGLRRLVDILQDCHIFKLINLSNNSISEDGVLCLASVLKKCPWMSAVEVSLKHDQTVLLKFSEQNKDTEVRDELNPQPMVFKLSGTGDSKIMPAPLKKLSLTNCCFQLKHLKELGCSLENCNDLAELDLSNNALGDGGIEMFVKLLPKLQVSRLINISNNFISLAGVLCLAGCLNRVRNIMEVEVSLGKSGKGLIKFHGKCRVNEFQESALSFETQYGKQDISVPKKIRLEDCETDVATMGNLCLILEQCSGLTELDLSNNALSDDVITELLNHLPNLRDLKILTITDNIISPEAILLLANSLNICENVLKVEVSLEGNGKKPDPLPSQILSLKECNLDKRSVESLFKILKHSKDLTELDLSCNLLGDEGVQYLRDSLPKLQVLKVIDVSNNRISPAGVLYLVESLYTCSNVTEVEVSLASPGRSLIKFARRCEKKVCSVKECKFKERELSKLFSIIEQCTHLTELNLTRNMMGDEGLRSLVEVVTNLKDLKELNLQRNGISLAAMESLLEACMACPKALTVRFEEQWITGEDAANLTQCICTHLNVADIGVKKNTVSVRLVDDSWRLAGDDSTRIDPGAQHPSLQSISLYECGIEAPQLLRLAPIIKQCSDLVELHLFRNKIGNKGAEILAAILPVFQRLKKLSLEAIDIDSQGMVTLAASLCKCRDIKEINLSQNELGEEGATELGKILPRLEQLKKINFSGISTAAGLVGTNRLVTGLSNCTILEEINLDSLTLSDSGAQLLADRMLKMARLKKLNLRSNSIGWKGAAHLASGLKSCPAIVEIDLWGNTIEDVGVMKLADVLPVMKHLKILNLTQNNITATGGERLAQALKQCPSVEEIHLSTNKIGDQTVKKLSEALPKLPCLKTLNLHSTELTSDGGEILAQHLALCSSIEVISLPENHFGNKGVMELAMALQKMTSLKTLDLRLNRFDDRVAAELTAGLVCCPSIEEVILSWNDIGDEGAVRLADALPRMQCLKKLDLEGNKITAAGAEKLAASLLQCSFVEVIRLWKNKISKDREHSLQEQDSRLNFLSV</sequence>
<dbReference type="Gene3D" id="3.80.10.10">
    <property type="entry name" value="Ribonuclease Inhibitor"/>
    <property type="match status" value="10"/>
</dbReference>
<dbReference type="SUPFAM" id="SSF52540">
    <property type="entry name" value="P-loop containing nucleoside triphosphate hydrolases"/>
    <property type="match status" value="1"/>
</dbReference>
<dbReference type="GO" id="GO:0045087">
    <property type="term" value="P:innate immune response"/>
    <property type="evidence" value="ECO:0007669"/>
    <property type="project" value="UniProtKB-KW"/>
</dbReference>
<dbReference type="PROSITE" id="PS50837">
    <property type="entry name" value="NACHT"/>
    <property type="match status" value="1"/>
</dbReference>
<keyword evidence="6" id="KW-0547">Nucleotide-binding</keyword>
<evidence type="ECO:0000313" key="14">
    <source>
        <dbReference type="Proteomes" id="UP000287033"/>
    </source>
</evidence>
<feature type="domain" description="NACHT" evidence="12">
    <location>
        <begin position="288"/>
        <end position="423"/>
    </location>
</feature>
<dbReference type="Pfam" id="PF05729">
    <property type="entry name" value="NACHT"/>
    <property type="match status" value="1"/>
</dbReference>
<dbReference type="PANTHER" id="PTHR47189:SF1">
    <property type="entry name" value="MHC CLASS II TRANSACTIVATOR"/>
    <property type="match status" value="1"/>
</dbReference>
<dbReference type="OrthoDB" id="120976at2759"/>
<dbReference type="CDD" id="cd01671">
    <property type="entry name" value="CARD"/>
    <property type="match status" value="1"/>
</dbReference>
<dbReference type="STRING" id="137246.A0A401SSU5"/>
<dbReference type="GO" id="GO:0005524">
    <property type="term" value="F:ATP binding"/>
    <property type="evidence" value="ECO:0007669"/>
    <property type="project" value="UniProtKB-KW"/>
</dbReference>
<dbReference type="PROSITE" id="PS50209">
    <property type="entry name" value="CARD"/>
    <property type="match status" value="1"/>
</dbReference>
<dbReference type="Gene3D" id="1.10.533.20">
    <property type="match status" value="1"/>
</dbReference>
<dbReference type="GO" id="GO:0045345">
    <property type="term" value="P:positive regulation of MHC class I biosynthetic process"/>
    <property type="evidence" value="ECO:0007669"/>
    <property type="project" value="TreeGrafter"/>
</dbReference>
<dbReference type="GO" id="GO:0045348">
    <property type="term" value="P:positive regulation of MHC class II biosynthetic process"/>
    <property type="evidence" value="ECO:0007669"/>
    <property type="project" value="TreeGrafter"/>
</dbReference>
<keyword evidence="7" id="KW-0067">ATP-binding</keyword>
<reference evidence="13 14" key="1">
    <citation type="journal article" date="2018" name="Nat. Ecol. Evol.">
        <title>Shark genomes provide insights into elasmobranch evolution and the origin of vertebrates.</title>
        <authorList>
            <person name="Hara Y"/>
            <person name="Yamaguchi K"/>
            <person name="Onimaru K"/>
            <person name="Kadota M"/>
            <person name="Koyanagi M"/>
            <person name="Keeley SD"/>
            <person name="Tatsumi K"/>
            <person name="Tanaka K"/>
            <person name="Motone F"/>
            <person name="Kageyama Y"/>
            <person name="Nozu R"/>
            <person name="Adachi N"/>
            <person name="Nishimura O"/>
            <person name="Nakagawa R"/>
            <person name="Tanegashima C"/>
            <person name="Kiyatake I"/>
            <person name="Matsumoto R"/>
            <person name="Murakumo K"/>
            <person name="Nishida K"/>
            <person name="Terakita A"/>
            <person name="Kuratani S"/>
            <person name="Sato K"/>
            <person name="Hyodo S Kuraku.S."/>
        </authorList>
    </citation>
    <scope>NUCLEOTIDE SEQUENCE [LARGE SCALE GENOMIC DNA]</scope>
</reference>
<feature type="region of interest" description="Disordered" evidence="10">
    <location>
        <begin position="124"/>
        <end position="162"/>
    </location>
</feature>
<keyword evidence="4" id="KW-0433">Leucine-rich repeat</keyword>
<evidence type="ECO:0000259" key="11">
    <source>
        <dbReference type="PROSITE" id="PS50209"/>
    </source>
</evidence>
<dbReference type="InterPro" id="IPR032675">
    <property type="entry name" value="LRR_dom_sf"/>
</dbReference>
<proteinExistence type="predicted"/>
<dbReference type="Pfam" id="PF13516">
    <property type="entry name" value="LRR_6"/>
    <property type="match status" value="8"/>
</dbReference>